<dbReference type="EMBL" id="BMYR01000005">
    <property type="protein sequence ID" value="GGW59078.1"/>
    <property type="molecule type" value="Genomic_DNA"/>
</dbReference>
<dbReference type="InterPro" id="IPR026443">
    <property type="entry name" value="Rhombo_lipo"/>
</dbReference>
<organism evidence="1 2">
    <name type="scientific">Alishewanella tabrizica</name>
    <dbReference type="NCBI Taxonomy" id="671278"/>
    <lineage>
        <taxon>Bacteria</taxon>
        <taxon>Pseudomonadati</taxon>
        <taxon>Pseudomonadota</taxon>
        <taxon>Gammaproteobacteria</taxon>
        <taxon>Alteromonadales</taxon>
        <taxon>Alteromonadaceae</taxon>
        <taxon>Alishewanella</taxon>
    </lineage>
</organism>
<dbReference type="Proteomes" id="UP000634667">
    <property type="component" value="Unassembled WGS sequence"/>
</dbReference>
<evidence type="ECO:0000313" key="1">
    <source>
        <dbReference type="EMBL" id="GGW59078.1"/>
    </source>
</evidence>
<name>A0ABQ2WJ16_9ALTE</name>
<reference evidence="2" key="1">
    <citation type="journal article" date="2019" name="Int. J. Syst. Evol. Microbiol.">
        <title>The Global Catalogue of Microorganisms (GCM) 10K type strain sequencing project: providing services to taxonomists for standard genome sequencing and annotation.</title>
        <authorList>
            <consortium name="The Broad Institute Genomics Platform"/>
            <consortium name="The Broad Institute Genome Sequencing Center for Infectious Disease"/>
            <person name="Wu L."/>
            <person name="Ma J."/>
        </authorList>
    </citation>
    <scope>NUCLEOTIDE SEQUENCE [LARGE SCALE GENOMIC DNA]</scope>
    <source>
        <strain evidence="2">KCTC 23723</strain>
    </source>
</reference>
<protein>
    <submittedName>
        <fullName evidence="1">Rhombotarget lipoprotein</fullName>
    </submittedName>
</protein>
<comment type="caution">
    <text evidence="1">The sequence shown here is derived from an EMBL/GenBank/DDBJ whole genome shotgun (WGS) entry which is preliminary data.</text>
</comment>
<proteinExistence type="predicted"/>
<dbReference type="NCBIfam" id="TIGR04179">
    <property type="entry name" value="rhombo_lipo"/>
    <property type="match status" value="1"/>
</dbReference>
<dbReference type="RefSeq" id="WP_189481907.1">
    <property type="nucleotide sequence ID" value="NZ_BMYR01000005.1"/>
</dbReference>
<gene>
    <name evidence="1" type="ORF">GCM10008111_13940</name>
</gene>
<sequence length="288" mass="32041">MPQMFKHLITTLTLCVCLVGCASQQSGSRSSVVEYLYPNTADVHIVQSIPELTLPIRLGIAFVPSERSYQKGQHPFALSAQQGSLLDETAKLAMLENMAQHFKTQPYIGNIQIIPSNYLRPQGSFTNLDQLQALFGIDVVALISFDQMQFSHESKAALSYWTLIGAYFVSGQKNDTSTLMDTAVYDIKSRKLLFRAPGISHIKGRSTPINLAEELRQDSQQGFHAASQHMISQLTQELDTFTTRLKTQPNDIKVVKSSQYRGGGSVSWGVIGCLLLLGVYRYSRNKKC</sequence>
<keyword evidence="1" id="KW-0449">Lipoprotein</keyword>
<accession>A0ABQ2WJ16</accession>
<keyword evidence="2" id="KW-1185">Reference proteome</keyword>
<evidence type="ECO:0000313" key="2">
    <source>
        <dbReference type="Proteomes" id="UP000634667"/>
    </source>
</evidence>